<dbReference type="InterPro" id="IPR028082">
    <property type="entry name" value="Peripla_BP_I"/>
</dbReference>
<dbReference type="RefSeq" id="WP_099513546.1">
    <property type="nucleotide sequence ID" value="NZ_CP016617.1"/>
</dbReference>
<accession>A0A1B2ER27</accession>
<dbReference type="EMBL" id="CP016617">
    <property type="protein sequence ID" value="ANY82435.1"/>
    <property type="molecule type" value="Genomic_DNA"/>
</dbReference>
<dbReference type="KEGG" id="moc:BB934_29515"/>
<keyword evidence="3" id="KW-0029">Amino-acid transport</keyword>
<dbReference type="NCBIfam" id="TIGR03863">
    <property type="entry name" value="PQQ_ABC_bind"/>
    <property type="match status" value="1"/>
</dbReference>
<dbReference type="CDD" id="cd06268">
    <property type="entry name" value="PBP1_ABC_transporter_LIVBP-like"/>
    <property type="match status" value="1"/>
</dbReference>
<dbReference type="OrthoDB" id="5341635at2"/>
<comment type="similarity">
    <text evidence="1">Belongs to the leucine-binding protein family.</text>
</comment>
<dbReference type="InterPro" id="IPR022478">
    <property type="entry name" value="ABC_transptr_sub-bd_PQQ"/>
</dbReference>
<evidence type="ECO:0000259" key="4">
    <source>
        <dbReference type="Pfam" id="PF13458"/>
    </source>
</evidence>
<keyword evidence="3" id="KW-0813">Transport</keyword>
<protein>
    <submittedName>
        <fullName evidence="5">ABC transporter substrate-binding protein</fullName>
    </submittedName>
</protein>
<dbReference type="PANTHER" id="PTHR30483:SF6">
    <property type="entry name" value="PERIPLASMIC BINDING PROTEIN OF ABC TRANSPORTER FOR NATURAL AMINO ACIDS"/>
    <property type="match status" value="1"/>
</dbReference>
<keyword evidence="2" id="KW-0732">Signal</keyword>
<evidence type="ECO:0000256" key="3">
    <source>
        <dbReference type="ARBA" id="ARBA00022970"/>
    </source>
</evidence>
<dbReference type="SUPFAM" id="SSF53822">
    <property type="entry name" value="Periplasmic binding protein-like I"/>
    <property type="match status" value="1"/>
</dbReference>
<gene>
    <name evidence="5" type="ORF">BB934_29515</name>
</gene>
<name>A0A1B2ER27_9HYPH</name>
<dbReference type="InterPro" id="IPR028081">
    <property type="entry name" value="Leu-bd"/>
</dbReference>
<reference evidence="5" key="1">
    <citation type="submission" date="2016-07" db="EMBL/GenBank/DDBJ databases">
        <title>Microvirga ossetica sp. nov. a new species of rhizobia isolated from root nodules of the legume species Vicia alpestris Steven originated from North Ossetia region in the Caucasus.</title>
        <authorList>
            <person name="Safronova V.I."/>
            <person name="Kuznetsova I.G."/>
            <person name="Sazanova A.L."/>
            <person name="Belimov A."/>
            <person name="Andronov E."/>
            <person name="Osledkin Y.S."/>
            <person name="Onishchuk O.P."/>
            <person name="Kurchak O.N."/>
            <person name="Shaposhnikov A.I."/>
            <person name="Willems A."/>
            <person name="Tikhonovich I.A."/>
        </authorList>
    </citation>
    <scope>NUCLEOTIDE SEQUENCE [LARGE SCALE GENOMIC DNA]</scope>
    <source>
        <strain evidence="5">V5/3M</strain>
        <plasmid evidence="5">unnamed1</plasmid>
    </source>
</reference>
<evidence type="ECO:0000313" key="5">
    <source>
        <dbReference type="EMBL" id="ANY82435.1"/>
    </source>
</evidence>
<dbReference type="InterPro" id="IPR051010">
    <property type="entry name" value="BCAA_transport"/>
</dbReference>
<dbReference type="AlphaFoldDB" id="A0A1B2ER27"/>
<dbReference type="GO" id="GO:0006865">
    <property type="term" value="P:amino acid transport"/>
    <property type="evidence" value="ECO:0007669"/>
    <property type="project" value="UniProtKB-KW"/>
</dbReference>
<feature type="domain" description="Leucine-binding protein" evidence="4">
    <location>
        <begin position="70"/>
        <end position="374"/>
    </location>
</feature>
<geneLocation type="plasmid" evidence="5">
    <name>unnamed1</name>
</geneLocation>
<proteinExistence type="inferred from homology"/>
<evidence type="ECO:0000256" key="1">
    <source>
        <dbReference type="ARBA" id="ARBA00010062"/>
    </source>
</evidence>
<dbReference type="Gene3D" id="3.40.50.2300">
    <property type="match status" value="2"/>
</dbReference>
<keyword evidence="5" id="KW-0614">Plasmid</keyword>
<evidence type="ECO:0000256" key="2">
    <source>
        <dbReference type="ARBA" id="ARBA00022729"/>
    </source>
</evidence>
<organism evidence="5">
    <name type="scientific">Microvirga ossetica</name>
    <dbReference type="NCBI Taxonomy" id="1882682"/>
    <lineage>
        <taxon>Bacteria</taxon>
        <taxon>Pseudomonadati</taxon>
        <taxon>Pseudomonadota</taxon>
        <taxon>Alphaproteobacteria</taxon>
        <taxon>Hyphomicrobiales</taxon>
        <taxon>Methylobacteriaceae</taxon>
        <taxon>Microvirga</taxon>
    </lineage>
</organism>
<dbReference type="PANTHER" id="PTHR30483">
    <property type="entry name" value="LEUCINE-SPECIFIC-BINDING PROTEIN"/>
    <property type="match status" value="1"/>
</dbReference>
<dbReference type="Pfam" id="PF13458">
    <property type="entry name" value="Peripla_BP_6"/>
    <property type="match status" value="1"/>
</dbReference>
<sequence length="409" mass="45397">MVLLGSRHRLRVHRSIYQLILSAVVAITASSLPAWTQTPDPTDIRIGLITRQPPPPTLYEFDPAPEDEGLAGGRLAARDNNTTGQFTGHRYVLEEETLEEGQDAVAAAQTLAARGIAFLAINLPAEELLAIADALKGNNTLLFNVSATDDRLRGADCRSNVFHVVPSRAMLTDALAQFLAFKRWRRLFLIVGPQPGDKLYAEAVKRSARKFGLVIAAEKPWEFGPLARAKADSPTTAVALTFTQNLDYDVAIVADEARDFGDYLAYRTWDSRLVMGTQGLTATTWHPTFEVWGAAQAQTRFRRSSDRLMRPLDYHVWMAVRTVGEAVTQTKVTDPGTVREFIRGADFGLPAYKGVSLSFRPWDQQLRQPLLLVQPRFLVSVAPEQGFLHQRTPLDTLGFDQPETACKLQ</sequence>